<sequence length="722" mass="78238">MPPEMALSGEAGGMTTPPRPHLHLEDIQRANAMHHYQMPSSATASPFAARSPSLHALNEKMYGTSDKLPSLTPDVLSGNAVEIRRTAKALGRALMKLEHPQSVMIVAKVVDVKIIEFTRVLACHLIDTPRACGISGLKVYIDAKLKNHPAFNYARLVTIHPHYAEQMDWWHSEMCRSKPESIDFIITLGGDGTVLLASYLFQKSQVPPVIPFHLGSLGFLTNFNIADIREVLERVIGTHGDGVRVNMRMRLKCEVFRQSYPSAPSRGRGGDNERIKALRESHQRLFTPLSRGSTGSLLGLAEAASSTPTTAAEPATNTPNSISPQYGPPPPGIRLRALSSSYIFQAPMHTPRPRSPMPSNSVPVTPPAGHAPVESSHDVDAAEDVSVISEASMDNPVSVSTSPSNRVNIPDILNVLDSITPSLTSYANSLTSSNDWATGSGRRGRGVIGDQPKGEPIYIKSEEIHILNDLVVDRGPSAYMSQLELYVDGRHLTTIQADGLVLSGPTGSTAYSLSAGGSVVHPECPAILVTPICPHTLSFRPLILPDSAEIRIQVPHSSRNTCFAAFDGRHRIELLQGDYICITMSPYPMPTVCAEDQSLDWFESLRRCLHWNERVRQKGSDESPPVGALEDALCGPSVRDRILLDGRRSSVPITSTSYDKSSPQRPYRLEPLLDGAAPSYFMRTSNTLSSTSSGAGIDHLARKGGANGCGSEDEVDEDLGLV</sequence>
<evidence type="ECO:0000313" key="9">
    <source>
        <dbReference type="EMBL" id="TPX54642.1"/>
    </source>
</evidence>
<comment type="similarity">
    <text evidence="1">Belongs to the NAD kinase family.</text>
</comment>
<dbReference type="STRING" id="286115.A0A507DTQ0"/>
<keyword evidence="4 9" id="KW-0418">Kinase</keyword>
<dbReference type="Gene3D" id="3.40.50.10330">
    <property type="entry name" value="Probable inorganic polyphosphate/atp-NAD kinase, domain 1"/>
    <property type="match status" value="1"/>
</dbReference>
<dbReference type="VEuPathDB" id="FungiDB:SeMB42_g00153"/>
<dbReference type="Pfam" id="PF20143">
    <property type="entry name" value="NAD_kinase_C"/>
    <property type="match status" value="1"/>
</dbReference>
<evidence type="ECO:0000256" key="5">
    <source>
        <dbReference type="ARBA" id="ARBA00022840"/>
    </source>
</evidence>
<dbReference type="Pfam" id="PF01513">
    <property type="entry name" value="NAD_kinase"/>
    <property type="match status" value="1"/>
</dbReference>
<comment type="caution">
    <text evidence="9">The sequence shown here is derived from an EMBL/GenBank/DDBJ whole genome shotgun (WGS) entry which is preliminary data.</text>
</comment>
<dbReference type="HAMAP" id="MF_00361">
    <property type="entry name" value="NAD_kinase"/>
    <property type="match status" value="1"/>
</dbReference>
<dbReference type="EMBL" id="QEAN01000003">
    <property type="protein sequence ID" value="TPX54642.1"/>
    <property type="molecule type" value="Genomic_DNA"/>
</dbReference>
<name>A0A507DTQ0_9FUNG</name>
<dbReference type="PANTHER" id="PTHR20275:SF0">
    <property type="entry name" value="NAD KINASE"/>
    <property type="match status" value="1"/>
</dbReference>
<dbReference type="InterPro" id="IPR002504">
    <property type="entry name" value="NADK"/>
</dbReference>
<evidence type="ECO:0000256" key="3">
    <source>
        <dbReference type="ARBA" id="ARBA00022741"/>
    </source>
</evidence>
<organism evidence="9 10">
    <name type="scientific">Synchytrium endobioticum</name>
    <dbReference type="NCBI Taxonomy" id="286115"/>
    <lineage>
        <taxon>Eukaryota</taxon>
        <taxon>Fungi</taxon>
        <taxon>Fungi incertae sedis</taxon>
        <taxon>Chytridiomycota</taxon>
        <taxon>Chytridiomycota incertae sedis</taxon>
        <taxon>Chytridiomycetes</taxon>
        <taxon>Synchytriales</taxon>
        <taxon>Synchytriaceae</taxon>
        <taxon>Synchytrium</taxon>
    </lineage>
</organism>
<dbReference type="GO" id="GO:0019674">
    <property type="term" value="P:NAD+ metabolic process"/>
    <property type="evidence" value="ECO:0007669"/>
    <property type="project" value="InterPro"/>
</dbReference>
<dbReference type="InterPro" id="IPR017438">
    <property type="entry name" value="ATP-NAD_kinase_N"/>
</dbReference>
<feature type="region of interest" description="Disordered" evidence="8">
    <location>
        <begin position="1"/>
        <end position="21"/>
    </location>
</feature>
<evidence type="ECO:0000256" key="1">
    <source>
        <dbReference type="ARBA" id="ARBA00010995"/>
    </source>
</evidence>
<feature type="compositionally biased region" description="Acidic residues" evidence="8">
    <location>
        <begin position="711"/>
        <end position="722"/>
    </location>
</feature>
<keyword evidence="6" id="KW-0521">NADP</keyword>
<keyword evidence="5" id="KW-0067">ATP-binding</keyword>
<proteinExistence type="inferred from homology"/>
<feature type="region of interest" description="Disordered" evidence="8">
    <location>
        <begin position="348"/>
        <end position="379"/>
    </location>
</feature>
<evidence type="ECO:0000256" key="4">
    <source>
        <dbReference type="ARBA" id="ARBA00022777"/>
    </source>
</evidence>
<dbReference type="SUPFAM" id="SSF111331">
    <property type="entry name" value="NAD kinase/diacylglycerol kinase-like"/>
    <property type="match status" value="2"/>
</dbReference>
<evidence type="ECO:0000313" key="10">
    <source>
        <dbReference type="Proteomes" id="UP000317494"/>
    </source>
</evidence>
<evidence type="ECO:0000256" key="8">
    <source>
        <dbReference type="SAM" id="MobiDB-lite"/>
    </source>
</evidence>
<evidence type="ECO:0000256" key="7">
    <source>
        <dbReference type="ARBA" id="ARBA00023027"/>
    </source>
</evidence>
<gene>
    <name evidence="9" type="primary">UTR1</name>
    <name evidence="9" type="ORF">SeMB42_g00153</name>
</gene>
<protein>
    <submittedName>
        <fullName evidence="9">NAD+ kinase</fullName>
    </submittedName>
</protein>
<dbReference type="InterPro" id="IPR017437">
    <property type="entry name" value="ATP-NAD_kinase_PpnK-typ_C"/>
</dbReference>
<dbReference type="GO" id="GO:0006741">
    <property type="term" value="P:NADP+ biosynthetic process"/>
    <property type="evidence" value="ECO:0007669"/>
    <property type="project" value="InterPro"/>
</dbReference>
<reference evidence="9 10" key="1">
    <citation type="journal article" date="2019" name="Sci. Rep.">
        <title>Comparative genomics of chytrid fungi reveal insights into the obligate biotrophic and pathogenic lifestyle of Synchytrium endobioticum.</title>
        <authorList>
            <person name="van de Vossenberg B.T.L.H."/>
            <person name="Warris S."/>
            <person name="Nguyen H.D.T."/>
            <person name="van Gent-Pelzer M.P.E."/>
            <person name="Joly D.L."/>
            <person name="van de Geest H.C."/>
            <person name="Bonants P.J.M."/>
            <person name="Smith D.S."/>
            <person name="Levesque C.A."/>
            <person name="van der Lee T.A.J."/>
        </authorList>
    </citation>
    <scope>NUCLEOTIDE SEQUENCE [LARGE SCALE GENOMIC DNA]</scope>
    <source>
        <strain evidence="9 10">MB42</strain>
    </source>
</reference>
<dbReference type="InterPro" id="IPR016064">
    <property type="entry name" value="NAD/diacylglycerol_kinase_sf"/>
</dbReference>
<dbReference type="PANTHER" id="PTHR20275">
    <property type="entry name" value="NAD KINASE"/>
    <property type="match status" value="1"/>
</dbReference>
<dbReference type="GO" id="GO:0003951">
    <property type="term" value="F:NAD+ kinase activity"/>
    <property type="evidence" value="ECO:0007669"/>
    <property type="project" value="InterPro"/>
</dbReference>
<feature type="region of interest" description="Disordered" evidence="8">
    <location>
        <begin position="688"/>
        <end position="722"/>
    </location>
</feature>
<keyword evidence="3" id="KW-0547">Nucleotide-binding</keyword>
<dbReference type="Proteomes" id="UP000317494">
    <property type="component" value="Unassembled WGS sequence"/>
</dbReference>
<keyword evidence="2" id="KW-0808">Transferase</keyword>
<dbReference type="GO" id="GO:0005524">
    <property type="term" value="F:ATP binding"/>
    <property type="evidence" value="ECO:0007669"/>
    <property type="project" value="UniProtKB-KW"/>
</dbReference>
<dbReference type="AlphaFoldDB" id="A0A507DTQ0"/>
<evidence type="ECO:0000256" key="6">
    <source>
        <dbReference type="ARBA" id="ARBA00022857"/>
    </source>
</evidence>
<feature type="compositionally biased region" description="Low complexity" evidence="8">
    <location>
        <begin position="302"/>
        <end position="321"/>
    </location>
</feature>
<evidence type="ECO:0000256" key="2">
    <source>
        <dbReference type="ARBA" id="ARBA00022679"/>
    </source>
</evidence>
<keyword evidence="7" id="KW-0520">NAD</keyword>
<accession>A0A507DTQ0</accession>
<keyword evidence="10" id="KW-1185">Reference proteome</keyword>
<dbReference type="FunFam" id="2.60.200.30:FF:000009">
    <property type="entry name" value="Poly(P)/ATP NAD kinase"/>
    <property type="match status" value="1"/>
</dbReference>
<feature type="region of interest" description="Disordered" evidence="8">
    <location>
        <begin position="302"/>
        <end position="332"/>
    </location>
</feature>
<dbReference type="Gene3D" id="2.60.200.30">
    <property type="entry name" value="Probable inorganic polyphosphate/atp-NAD kinase, domain 2"/>
    <property type="match status" value="1"/>
</dbReference>